<evidence type="ECO:0000313" key="3">
    <source>
        <dbReference type="Proteomes" id="UP001652622"/>
    </source>
</evidence>
<feature type="region of interest" description="Disordered" evidence="1">
    <location>
        <begin position="1"/>
        <end position="147"/>
    </location>
</feature>
<protein>
    <submittedName>
        <fullName evidence="4">Ligand-dependent nuclear receptor corepressor-like protein isoform X7</fullName>
    </submittedName>
</protein>
<reference evidence="4" key="1">
    <citation type="submission" date="2025-08" db="UniProtKB">
        <authorList>
            <consortium name="RefSeq"/>
        </authorList>
    </citation>
    <scope>IDENTIFICATION</scope>
    <source>
        <tissue evidence="4">Blood</tissue>
    </source>
</reference>
<name>A0ABM3Z2X1_PANGU</name>
<proteinExistence type="predicted"/>
<dbReference type="Gene3D" id="1.10.287.3160">
    <property type="match status" value="1"/>
</dbReference>
<evidence type="ECO:0000313" key="4">
    <source>
        <dbReference type="RefSeq" id="XP_060542718.1"/>
    </source>
</evidence>
<dbReference type="InterPro" id="IPR021623">
    <property type="entry name" value="LAP2alpha_C"/>
</dbReference>
<evidence type="ECO:0000256" key="1">
    <source>
        <dbReference type="SAM" id="MobiDB-lite"/>
    </source>
</evidence>
<dbReference type="Proteomes" id="UP001652622">
    <property type="component" value="Unplaced"/>
</dbReference>
<feature type="compositionally biased region" description="Polar residues" evidence="1">
    <location>
        <begin position="105"/>
        <end position="127"/>
    </location>
</feature>
<dbReference type="GeneID" id="117680164"/>
<feature type="compositionally biased region" description="Basic and acidic residues" evidence="1">
    <location>
        <begin position="53"/>
        <end position="68"/>
    </location>
</feature>
<feature type="compositionally biased region" description="Polar residues" evidence="1">
    <location>
        <begin position="74"/>
        <end position="86"/>
    </location>
</feature>
<evidence type="ECO:0000259" key="2">
    <source>
        <dbReference type="Pfam" id="PF11560"/>
    </source>
</evidence>
<organism evidence="3 4">
    <name type="scientific">Pantherophis guttatus</name>
    <name type="common">Corn snake</name>
    <name type="synonym">Elaphe guttata</name>
    <dbReference type="NCBI Taxonomy" id="94885"/>
    <lineage>
        <taxon>Eukaryota</taxon>
        <taxon>Metazoa</taxon>
        <taxon>Chordata</taxon>
        <taxon>Craniata</taxon>
        <taxon>Vertebrata</taxon>
        <taxon>Euteleostomi</taxon>
        <taxon>Lepidosauria</taxon>
        <taxon>Squamata</taxon>
        <taxon>Bifurcata</taxon>
        <taxon>Unidentata</taxon>
        <taxon>Episquamata</taxon>
        <taxon>Toxicofera</taxon>
        <taxon>Serpentes</taxon>
        <taxon>Colubroidea</taxon>
        <taxon>Colubridae</taxon>
        <taxon>Colubrinae</taxon>
        <taxon>Pantherophis</taxon>
    </lineage>
</organism>
<dbReference type="Pfam" id="PF11560">
    <property type="entry name" value="LAP2alpha"/>
    <property type="match status" value="1"/>
</dbReference>
<sequence length="480" mass="51917">MAAAMWSSEGHSSSTSCRRHPSDPLEESASSLPPPNKKSRSKRNNTQSSEPGASREEQCRHKAIEKAFLKAQSHALNSERSVSQPPSVARSPRSVRDLSPDVLGNPQTVSPSEPQRLFQTLPDSEQSPALPPVPPLPPPPPLPTTPMADSLEAFISRAIRQTISECLNQAPASPALATSSQPHSGVQGSAWLDQEQSDFQVTLDQASVSEGEDYQDQAWSDDEGLGPDQLAFIGLFKPQLFCSLLFKAIAITRLGSPPSAAPSATDPAAAMFAEPTSDPETIPAPKLFTDMLQCQWALPGAGHSPNGLDKRLYNSASPLLDILQVPMVDPPIVALTDYSHPTGAPEDSLRPEDKRAEKTLLKGHQTTAWSIQASTSASFFNWAALLWLKQLQARLPLSDARSHQDLNKIAAALEYSADATLNSTHFSARVLGFNVASCRLLWLRNWQADMRSKWQLASAPYSSGALFGSALEPLLVETRD</sequence>
<accession>A0ABM3Z2X1</accession>
<feature type="compositionally biased region" description="Pro residues" evidence="1">
    <location>
        <begin position="129"/>
        <end position="144"/>
    </location>
</feature>
<dbReference type="RefSeq" id="XP_060542718.1">
    <property type="nucleotide sequence ID" value="XM_060686735.1"/>
</dbReference>
<feature type="domain" description="Lamina-associated polypeptide 2 alpha C-terminal" evidence="2">
    <location>
        <begin position="320"/>
        <end position="470"/>
    </location>
</feature>
<gene>
    <name evidence="4" type="primary">LCORL</name>
</gene>
<keyword evidence="3" id="KW-1185">Reference proteome</keyword>